<dbReference type="InterPro" id="IPR036390">
    <property type="entry name" value="WH_DNA-bd_sf"/>
</dbReference>
<dbReference type="RefSeq" id="WP_245809409.1">
    <property type="nucleotide sequence ID" value="NZ_LT828547.1"/>
</dbReference>
<comment type="catalytic activity">
    <reaction evidence="5 6">
        <text>biotin + L-lysyl-[protein] + ATP = N(6)-biotinyl-L-lysyl-[protein] + AMP + diphosphate + H(+)</text>
        <dbReference type="Rhea" id="RHEA:11756"/>
        <dbReference type="Rhea" id="RHEA-COMP:9752"/>
        <dbReference type="Rhea" id="RHEA-COMP:10505"/>
        <dbReference type="ChEBI" id="CHEBI:15378"/>
        <dbReference type="ChEBI" id="CHEBI:29969"/>
        <dbReference type="ChEBI" id="CHEBI:30616"/>
        <dbReference type="ChEBI" id="CHEBI:33019"/>
        <dbReference type="ChEBI" id="CHEBI:57586"/>
        <dbReference type="ChEBI" id="CHEBI:83144"/>
        <dbReference type="ChEBI" id="CHEBI:456215"/>
        <dbReference type="EC" id="6.3.4.15"/>
    </reaction>
</comment>
<keyword evidence="6" id="KW-0678">Repressor</keyword>
<comment type="caution">
    <text evidence="6">Lacks conserved residue(s) required for the propagation of feature annotation.</text>
</comment>
<name>A0A1W1H778_9BACT</name>
<dbReference type="InterPro" id="IPR011991">
    <property type="entry name" value="ArsR-like_HTH"/>
</dbReference>
<dbReference type="Proteomes" id="UP000191931">
    <property type="component" value="Unassembled WGS sequence"/>
</dbReference>
<dbReference type="SUPFAM" id="SSF50037">
    <property type="entry name" value="C-terminal domain of transcriptional repressors"/>
    <property type="match status" value="1"/>
</dbReference>
<dbReference type="InterPro" id="IPR004143">
    <property type="entry name" value="BPL_LPL_catalytic"/>
</dbReference>
<dbReference type="GO" id="GO:0005524">
    <property type="term" value="F:ATP binding"/>
    <property type="evidence" value="ECO:0007669"/>
    <property type="project" value="UniProtKB-UniRule"/>
</dbReference>
<dbReference type="InterPro" id="IPR008988">
    <property type="entry name" value="Transcriptional_repressor_C"/>
</dbReference>
<keyword evidence="1 6" id="KW-0436">Ligase</keyword>
<dbReference type="PROSITE" id="PS51733">
    <property type="entry name" value="BPL_LPL_CATALYTIC"/>
    <property type="match status" value="1"/>
</dbReference>
<feature type="binding site" evidence="6">
    <location>
        <position position="177"/>
    </location>
    <ligand>
        <name>biotin</name>
        <dbReference type="ChEBI" id="CHEBI:57586"/>
    </ligand>
</feature>
<dbReference type="InterPro" id="IPR030855">
    <property type="entry name" value="Bifunct_BirA"/>
</dbReference>
<dbReference type="Gene3D" id="2.30.30.100">
    <property type="match status" value="1"/>
</dbReference>
<dbReference type="CDD" id="cd00090">
    <property type="entry name" value="HTH_ARSR"/>
    <property type="match status" value="1"/>
</dbReference>
<dbReference type="PANTHER" id="PTHR12835">
    <property type="entry name" value="BIOTIN PROTEIN LIGASE"/>
    <property type="match status" value="1"/>
</dbReference>
<evidence type="ECO:0000256" key="2">
    <source>
        <dbReference type="ARBA" id="ARBA00022741"/>
    </source>
</evidence>
<reference evidence="8 9" key="1">
    <citation type="submission" date="2017-03" db="EMBL/GenBank/DDBJ databases">
        <authorList>
            <person name="Afonso C.L."/>
            <person name="Miller P.J."/>
            <person name="Scott M.A."/>
            <person name="Spackman E."/>
            <person name="Goraichik I."/>
            <person name="Dimitrov K.M."/>
            <person name="Suarez D.L."/>
            <person name="Swayne D.E."/>
        </authorList>
    </citation>
    <scope>NUCLEOTIDE SEQUENCE [LARGE SCALE GENOMIC DNA]</scope>
    <source>
        <strain evidence="8">PRJEB14757</strain>
    </source>
</reference>
<evidence type="ECO:0000256" key="1">
    <source>
        <dbReference type="ARBA" id="ARBA00022598"/>
    </source>
</evidence>
<accession>A0A1W1H778</accession>
<dbReference type="STRING" id="1246637.MTBBW1_1290019"/>
<dbReference type="InterPro" id="IPR004408">
    <property type="entry name" value="Biotin_CoA_COase_ligase"/>
</dbReference>
<dbReference type="GO" id="GO:0004077">
    <property type="term" value="F:biotin--[biotin carboxyl-carrier protein] ligase activity"/>
    <property type="evidence" value="ECO:0007669"/>
    <property type="project" value="UniProtKB-UniRule"/>
</dbReference>
<dbReference type="InterPro" id="IPR045864">
    <property type="entry name" value="aa-tRNA-synth_II/BPL/LPL"/>
</dbReference>
<keyword evidence="6" id="KW-0238">DNA-binding</keyword>
<evidence type="ECO:0000313" key="8">
    <source>
        <dbReference type="EMBL" id="SLM28238.1"/>
    </source>
</evidence>
<evidence type="ECO:0000256" key="3">
    <source>
        <dbReference type="ARBA" id="ARBA00022840"/>
    </source>
</evidence>
<dbReference type="HAMAP" id="MF_00978">
    <property type="entry name" value="Bifunct_BirA"/>
    <property type="match status" value="1"/>
</dbReference>
<dbReference type="Pfam" id="PF03099">
    <property type="entry name" value="BPL_LplA_LipB"/>
    <property type="match status" value="1"/>
</dbReference>
<sequence length="325" mass="36372">MKERIIEILKQAGGETVSGPEISARLDISRVAVWKHLKQMKEMGYAISSNPRGYYLDPSSDTPLPLYFKGHRDNIHYFPMLNSTMDKARELARADASHMSAVVAEVQQSGRGRLNRKWVSQEGGLWFSMILRPLLPPPLAWQVNFAASVAMSITLKKIFDLDVRVKWPNDILYQERKLAGLLSEMETEGDMISFVIIGIGLNVNNSPSKAEPNAISIMDILGKPVHRRNLLSDFLDQFEATVDEHVKKQKHSSDSASFTPSIITQWKEMTGTIGKKVRIETYDDFFEGVAVDVDDTGALLIEKDDGTICKVIYGDCFHQGVGANI</sequence>
<dbReference type="InterPro" id="IPR013196">
    <property type="entry name" value="HTH_11"/>
</dbReference>
<proteinExistence type="inferred from homology"/>
<organism evidence="8 9">
    <name type="scientific">Desulfamplus magnetovallimortis</name>
    <dbReference type="NCBI Taxonomy" id="1246637"/>
    <lineage>
        <taxon>Bacteria</taxon>
        <taxon>Pseudomonadati</taxon>
        <taxon>Thermodesulfobacteriota</taxon>
        <taxon>Desulfobacteria</taxon>
        <taxon>Desulfobacterales</taxon>
        <taxon>Desulfobacteraceae</taxon>
        <taxon>Desulfamplus</taxon>
    </lineage>
</organism>
<dbReference type="InterPro" id="IPR036388">
    <property type="entry name" value="WH-like_DNA-bd_sf"/>
</dbReference>
<dbReference type="Gene3D" id="1.10.10.10">
    <property type="entry name" value="Winged helix-like DNA-binding domain superfamily/Winged helix DNA-binding domain"/>
    <property type="match status" value="1"/>
</dbReference>
<dbReference type="GO" id="GO:0005737">
    <property type="term" value="C:cytoplasm"/>
    <property type="evidence" value="ECO:0007669"/>
    <property type="project" value="TreeGrafter"/>
</dbReference>
<feature type="DNA-binding region" description="H-T-H motif" evidence="6">
    <location>
        <begin position="19"/>
        <end position="38"/>
    </location>
</feature>
<keyword evidence="3 6" id="KW-0067">ATP-binding</keyword>
<keyword evidence="6" id="KW-0805">Transcription regulation</keyword>
<dbReference type="AlphaFoldDB" id="A0A1W1H778"/>
<dbReference type="GO" id="GO:0006355">
    <property type="term" value="P:regulation of DNA-templated transcription"/>
    <property type="evidence" value="ECO:0007669"/>
    <property type="project" value="UniProtKB-UniRule"/>
</dbReference>
<protein>
    <recommendedName>
        <fullName evidence="6">Bifunctional ligase/repressor BirA</fullName>
    </recommendedName>
    <alternativeName>
        <fullName evidence="6">Biotin--[acetyl-CoA-carboxylase] ligase</fullName>
        <ecNumber evidence="6">6.3.4.15</ecNumber>
    </alternativeName>
    <alternativeName>
        <fullName evidence="6">Biotin--protein ligase</fullName>
    </alternativeName>
    <alternativeName>
        <fullName evidence="6">Biotin-[acetyl-CoA carboxylase] synthetase</fullName>
    </alternativeName>
</protein>
<evidence type="ECO:0000256" key="6">
    <source>
        <dbReference type="HAMAP-Rule" id="MF_00978"/>
    </source>
</evidence>
<comment type="function">
    <text evidence="6">Acts both as a biotin--[acetyl-CoA-carboxylase] ligase and a repressor.</text>
</comment>
<dbReference type="NCBIfam" id="TIGR00121">
    <property type="entry name" value="birA_ligase"/>
    <property type="match status" value="1"/>
</dbReference>
<feature type="domain" description="BPL/LPL catalytic" evidence="7">
    <location>
        <begin position="60"/>
        <end position="246"/>
    </location>
</feature>
<dbReference type="SUPFAM" id="SSF55681">
    <property type="entry name" value="Class II aaRS and biotin synthetases"/>
    <property type="match status" value="1"/>
</dbReference>
<keyword evidence="9" id="KW-1185">Reference proteome</keyword>
<dbReference type="Gene3D" id="3.30.930.10">
    <property type="entry name" value="Bira Bifunctional Protein, Domain 2"/>
    <property type="match status" value="1"/>
</dbReference>
<evidence type="ECO:0000256" key="5">
    <source>
        <dbReference type="ARBA" id="ARBA00047846"/>
    </source>
</evidence>
<dbReference type="PANTHER" id="PTHR12835:SF5">
    <property type="entry name" value="BIOTIN--PROTEIN LIGASE"/>
    <property type="match status" value="1"/>
</dbReference>
<comment type="similarity">
    <text evidence="6">Belongs to the biotin--protein ligase family.</text>
</comment>
<dbReference type="InterPro" id="IPR003142">
    <property type="entry name" value="BPL_C"/>
</dbReference>
<dbReference type="GO" id="GO:0003677">
    <property type="term" value="F:DNA binding"/>
    <property type="evidence" value="ECO:0007669"/>
    <property type="project" value="UniProtKB-UniRule"/>
</dbReference>
<evidence type="ECO:0000313" key="9">
    <source>
        <dbReference type="Proteomes" id="UP000191931"/>
    </source>
</evidence>
<gene>
    <name evidence="6" type="primary">birA</name>
    <name evidence="8" type="ORF">MTBBW1_1290019</name>
</gene>
<dbReference type="EMBL" id="FWEV01000034">
    <property type="protein sequence ID" value="SLM28238.1"/>
    <property type="molecule type" value="Genomic_DNA"/>
</dbReference>
<keyword evidence="2 6" id="KW-0547">Nucleotide-binding</keyword>
<keyword evidence="6" id="KW-0804">Transcription</keyword>
<evidence type="ECO:0000256" key="4">
    <source>
        <dbReference type="ARBA" id="ARBA00023267"/>
    </source>
</evidence>
<dbReference type="CDD" id="cd16442">
    <property type="entry name" value="BPL"/>
    <property type="match status" value="1"/>
</dbReference>
<feature type="binding site" evidence="6">
    <location>
        <begin position="111"/>
        <end position="113"/>
    </location>
    <ligand>
        <name>biotin</name>
        <dbReference type="ChEBI" id="CHEBI:57586"/>
    </ligand>
</feature>
<dbReference type="Pfam" id="PF08279">
    <property type="entry name" value="HTH_11"/>
    <property type="match status" value="1"/>
</dbReference>
<evidence type="ECO:0000259" key="7">
    <source>
        <dbReference type="PROSITE" id="PS51733"/>
    </source>
</evidence>
<dbReference type="SUPFAM" id="SSF46785">
    <property type="entry name" value="Winged helix' DNA-binding domain"/>
    <property type="match status" value="1"/>
</dbReference>
<dbReference type="EC" id="6.3.4.15" evidence="6"/>
<dbReference type="Pfam" id="PF02237">
    <property type="entry name" value="BPL_C"/>
    <property type="match status" value="1"/>
</dbReference>
<keyword evidence="4 6" id="KW-0092">Biotin</keyword>
<feature type="binding site" evidence="6">
    <location>
        <position position="107"/>
    </location>
    <ligand>
        <name>biotin</name>
        <dbReference type="ChEBI" id="CHEBI:57586"/>
    </ligand>
</feature>